<evidence type="ECO:0000313" key="2">
    <source>
        <dbReference type="EMBL" id="KAK3399555.1"/>
    </source>
</evidence>
<name>A0AAE0PHD9_SORBR</name>
<dbReference type="EMBL" id="JAUTDP010000004">
    <property type="protein sequence ID" value="KAK3399555.1"/>
    <property type="molecule type" value="Genomic_DNA"/>
</dbReference>
<feature type="compositionally biased region" description="Basic and acidic residues" evidence="1">
    <location>
        <begin position="88"/>
        <end position="107"/>
    </location>
</feature>
<proteinExistence type="predicted"/>
<reference evidence="2" key="1">
    <citation type="journal article" date="2023" name="Mol. Phylogenet. Evol.">
        <title>Genome-scale phylogeny and comparative genomics of the fungal order Sordariales.</title>
        <authorList>
            <person name="Hensen N."/>
            <person name="Bonometti L."/>
            <person name="Westerberg I."/>
            <person name="Brannstrom I.O."/>
            <person name="Guillou S."/>
            <person name="Cros-Aarteil S."/>
            <person name="Calhoun S."/>
            <person name="Haridas S."/>
            <person name="Kuo A."/>
            <person name="Mondo S."/>
            <person name="Pangilinan J."/>
            <person name="Riley R."/>
            <person name="LaButti K."/>
            <person name="Andreopoulos B."/>
            <person name="Lipzen A."/>
            <person name="Chen C."/>
            <person name="Yan M."/>
            <person name="Daum C."/>
            <person name="Ng V."/>
            <person name="Clum A."/>
            <person name="Steindorff A."/>
            <person name="Ohm R.A."/>
            <person name="Martin F."/>
            <person name="Silar P."/>
            <person name="Natvig D.O."/>
            <person name="Lalanne C."/>
            <person name="Gautier V."/>
            <person name="Ament-Velasquez S.L."/>
            <person name="Kruys A."/>
            <person name="Hutchinson M.I."/>
            <person name="Powell A.J."/>
            <person name="Barry K."/>
            <person name="Miller A.N."/>
            <person name="Grigoriev I.V."/>
            <person name="Debuchy R."/>
            <person name="Gladieux P."/>
            <person name="Hiltunen Thoren M."/>
            <person name="Johannesson H."/>
        </authorList>
    </citation>
    <scope>NUCLEOTIDE SEQUENCE</scope>
    <source>
        <strain evidence="2">FGSC 1904</strain>
    </source>
</reference>
<organism evidence="2 3">
    <name type="scientific">Sordaria brevicollis</name>
    <dbReference type="NCBI Taxonomy" id="83679"/>
    <lineage>
        <taxon>Eukaryota</taxon>
        <taxon>Fungi</taxon>
        <taxon>Dikarya</taxon>
        <taxon>Ascomycota</taxon>
        <taxon>Pezizomycotina</taxon>
        <taxon>Sordariomycetes</taxon>
        <taxon>Sordariomycetidae</taxon>
        <taxon>Sordariales</taxon>
        <taxon>Sordariaceae</taxon>
        <taxon>Sordaria</taxon>
    </lineage>
</organism>
<evidence type="ECO:0000256" key="1">
    <source>
        <dbReference type="SAM" id="MobiDB-lite"/>
    </source>
</evidence>
<feature type="compositionally biased region" description="Polar residues" evidence="1">
    <location>
        <begin position="75"/>
        <end position="87"/>
    </location>
</feature>
<reference evidence="2" key="2">
    <citation type="submission" date="2023-07" db="EMBL/GenBank/DDBJ databases">
        <authorList>
            <consortium name="Lawrence Berkeley National Laboratory"/>
            <person name="Haridas S."/>
            <person name="Hensen N."/>
            <person name="Bonometti L."/>
            <person name="Westerberg I."/>
            <person name="Brannstrom I.O."/>
            <person name="Guillou S."/>
            <person name="Cros-Aarteil S."/>
            <person name="Calhoun S."/>
            <person name="Kuo A."/>
            <person name="Mondo S."/>
            <person name="Pangilinan J."/>
            <person name="Riley R."/>
            <person name="LaButti K."/>
            <person name="Andreopoulos B."/>
            <person name="Lipzen A."/>
            <person name="Chen C."/>
            <person name="Yanf M."/>
            <person name="Daum C."/>
            <person name="Ng V."/>
            <person name="Clum A."/>
            <person name="Steindorff A."/>
            <person name="Ohm R."/>
            <person name="Martin F."/>
            <person name="Silar P."/>
            <person name="Natvig D."/>
            <person name="Lalanne C."/>
            <person name="Gautier V."/>
            <person name="Ament-velasquez S.L."/>
            <person name="Kruys A."/>
            <person name="Hutchinson M.I."/>
            <person name="Powell A.J."/>
            <person name="Barry K."/>
            <person name="Miller A.N."/>
            <person name="Grigoriev I.V."/>
            <person name="Debuchy R."/>
            <person name="Gladieux P."/>
            <person name="Thoren M.H."/>
            <person name="Johannesson H."/>
        </authorList>
    </citation>
    <scope>NUCLEOTIDE SEQUENCE</scope>
    <source>
        <strain evidence="2">FGSC 1904</strain>
    </source>
</reference>
<keyword evidence="3" id="KW-1185">Reference proteome</keyword>
<evidence type="ECO:0000313" key="3">
    <source>
        <dbReference type="Proteomes" id="UP001281003"/>
    </source>
</evidence>
<comment type="caution">
    <text evidence="2">The sequence shown here is derived from an EMBL/GenBank/DDBJ whole genome shotgun (WGS) entry which is preliminary data.</text>
</comment>
<dbReference type="AlphaFoldDB" id="A0AAE0PHD9"/>
<protein>
    <submittedName>
        <fullName evidence="2">Uncharacterized protein</fullName>
    </submittedName>
</protein>
<sequence length="205" mass="21981">MNCRGVGLHVCPPAINFLVGRGVGSVAAVEQAQQLLRTVGPSLGNPRHTHFPPSSPQRFAPDIVVVTHRRISLPQSSLTASNSSRYCSRSDQRNKDQTPTNRHREAAWDTTSKHRPTLRLCLGNPNPTLPLRLPVHVAFLPPFRPDWTIKMPPPHGRSSSLLTTTPAASGLPALFPSSLSLSLSLSSSLSPSLSIVQLSQSAAAG</sequence>
<dbReference type="Proteomes" id="UP001281003">
    <property type="component" value="Unassembled WGS sequence"/>
</dbReference>
<accession>A0AAE0PHD9</accession>
<feature type="region of interest" description="Disordered" evidence="1">
    <location>
        <begin position="75"/>
        <end position="114"/>
    </location>
</feature>
<gene>
    <name evidence="2" type="ORF">B0T20DRAFT_165242</name>
</gene>